<dbReference type="EMBL" id="CAJVPM010006772">
    <property type="protein sequence ID" value="CAG8538681.1"/>
    <property type="molecule type" value="Genomic_DNA"/>
</dbReference>
<feature type="non-terminal residue" evidence="1">
    <location>
        <position position="1"/>
    </location>
</feature>
<name>A0ACA9LMW0_9GLOM</name>
<comment type="caution">
    <text evidence="1">The sequence shown here is derived from an EMBL/GenBank/DDBJ whole genome shotgun (WGS) entry which is preliminary data.</text>
</comment>
<accession>A0ACA9LMW0</accession>
<gene>
    <name evidence="1" type="ORF">SCALOS_LOCUS4752</name>
</gene>
<protein>
    <submittedName>
        <fullName evidence="1">4257_t:CDS:1</fullName>
    </submittedName>
</protein>
<proteinExistence type="predicted"/>
<keyword evidence="2" id="KW-1185">Reference proteome</keyword>
<evidence type="ECO:0000313" key="1">
    <source>
        <dbReference type="EMBL" id="CAG8538681.1"/>
    </source>
</evidence>
<sequence>HNNPVEIVNMLLRHSNPRSVTGYGVFKFNIRKEAERLGIEDSSEINTAMSKLWGTATATDKNQYKTLAINTNALLRRRAPRFRNRR</sequence>
<reference evidence="1" key="1">
    <citation type="submission" date="2021-06" db="EMBL/GenBank/DDBJ databases">
        <authorList>
            <person name="Kallberg Y."/>
            <person name="Tangrot J."/>
            <person name="Rosling A."/>
        </authorList>
    </citation>
    <scope>NUCLEOTIDE SEQUENCE</scope>
    <source>
        <strain evidence="1">AU212A</strain>
    </source>
</reference>
<organism evidence="1 2">
    <name type="scientific">Scutellospora calospora</name>
    <dbReference type="NCBI Taxonomy" id="85575"/>
    <lineage>
        <taxon>Eukaryota</taxon>
        <taxon>Fungi</taxon>
        <taxon>Fungi incertae sedis</taxon>
        <taxon>Mucoromycota</taxon>
        <taxon>Glomeromycotina</taxon>
        <taxon>Glomeromycetes</taxon>
        <taxon>Diversisporales</taxon>
        <taxon>Gigasporaceae</taxon>
        <taxon>Scutellospora</taxon>
    </lineage>
</organism>
<dbReference type="Proteomes" id="UP000789860">
    <property type="component" value="Unassembled WGS sequence"/>
</dbReference>
<evidence type="ECO:0000313" key="2">
    <source>
        <dbReference type="Proteomes" id="UP000789860"/>
    </source>
</evidence>